<keyword evidence="10" id="KW-1185">Reference proteome</keyword>
<name>A0A370HTN1_9NOCA</name>
<gene>
    <name evidence="9" type="ORF">DFR76_11656</name>
</gene>
<evidence type="ECO:0000256" key="2">
    <source>
        <dbReference type="ARBA" id="ARBA00010617"/>
    </source>
</evidence>
<evidence type="ECO:0000256" key="6">
    <source>
        <dbReference type="ARBA" id="ARBA00023004"/>
    </source>
</evidence>
<dbReference type="Pfam" id="PF00067">
    <property type="entry name" value="p450"/>
    <property type="match status" value="1"/>
</dbReference>
<comment type="similarity">
    <text evidence="2 8">Belongs to the cytochrome P450 family.</text>
</comment>
<dbReference type="GO" id="GO:0005506">
    <property type="term" value="F:iron ion binding"/>
    <property type="evidence" value="ECO:0007669"/>
    <property type="project" value="InterPro"/>
</dbReference>
<evidence type="ECO:0000256" key="8">
    <source>
        <dbReference type="RuleBase" id="RU000461"/>
    </source>
</evidence>
<dbReference type="GO" id="GO:0006707">
    <property type="term" value="P:cholesterol catabolic process"/>
    <property type="evidence" value="ECO:0007669"/>
    <property type="project" value="TreeGrafter"/>
</dbReference>
<evidence type="ECO:0000256" key="3">
    <source>
        <dbReference type="ARBA" id="ARBA00022617"/>
    </source>
</evidence>
<dbReference type="SUPFAM" id="SSF48264">
    <property type="entry name" value="Cytochrome P450"/>
    <property type="match status" value="1"/>
</dbReference>
<dbReference type="GO" id="GO:0008395">
    <property type="term" value="F:steroid hydroxylase activity"/>
    <property type="evidence" value="ECO:0007669"/>
    <property type="project" value="TreeGrafter"/>
</dbReference>
<dbReference type="PANTHER" id="PTHR46696">
    <property type="entry name" value="P450, PUTATIVE (EUROFUNG)-RELATED"/>
    <property type="match status" value="1"/>
</dbReference>
<dbReference type="Proteomes" id="UP000254869">
    <property type="component" value="Unassembled WGS sequence"/>
</dbReference>
<dbReference type="EMBL" id="QQBC01000016">
    <property type="protein sequence ID" value="RDI60324.1"/>
    <property type="molecule type" value="Genomic_DNA"/>
</dbReference>
<keyword evidence="5 8" id="KW-0560">Oxidoreductase</keyword>
<organism evidence="9 10">
    <name type="scientific">Nocardia pseudobrasiliensis</name>
    <dbReference type="NCBI Taxonomy" id="45979"/>
    <lineage>
        <taxon>Bacteria</taxon>
        <taxon>Bacillati</taxon>
        <taxon>Actinomycetota</taxon>
        <taxon>Actinomycetes</taxon>
        <taxon>Mycobacteriales</taxon>
        <taxon>Nocardiaceae</taxon>
        <taxon>Nocardia</taxon>
    </lineage>
</organism>
<keyword evidence="3 8" id="KW-0349">Heme</keyword>
<dbReference type="InterPro" id="IPR002397">
    <property type="entry name" value="Cyt_P450_B"/>
</dbReference>
<sequence length="436" mass="47685">MSTLFSVSSRISDPLRWLLLHGPLRMLPDSMLGPEGDAGRLFLRPPEKGDPYRRMLTDLGRSAGVHDSAAGLVVTGFEEAELILRSEDWSAHQPVAIPAAAGFYRWLMRHSKPVALDAPALVFMDPPEHTRLRKMVFPLFTHRAVVRSADLIAEHTKAVLAELDGRTEIDLVEDFARKIPIRVISDFLGIPELGSEMVDGLGARGAKLLDVGITYPEYRRGMTTARRFTDFILECRANPDMLSDGFLKECVTQHLAGELTFPELVTLVGFVFAAGFETTVSFIANSIVTVLERGLVGEVLTDGRLSDAWFEELLRFDSPIQLTHRTARVDTKVGTRVVPAGTGALIWVGATNYDARAYPNPGELSLANVDGRTSMSFSIGVHRCLGASLAKVQSQVAVGAFLDAYPNAVLRPGRQWRDSVVLHGYVRAPLLLGGAA</sequence>
<dbReference type="InterPro" id="IPR036396">
    <property type="entry name" value="Cyt_P450_sf"/>
</dbReference>
<evidence type="ECO:0000313" key="9">
    <source>
        <dbReference type="EMBL" id="RDI60324.1"/>
    </source>
</evidence>
<proteinExistence type="inferred from homology"/>
<comment type="cofactor">
    <cofactor evidence="1">
        <name>heme</name>
        <dbReference type="ChEBI" id="CHEBI:30413"/>
    </cofactor>
</comment>
<dbReference type="AlphaFoldDB" id="A0A370HTN1"/>
<dbReference type="GO" id="GO:0020037">
    <property type="term" value="F:heme binding"/>
    <property type="evidence" value="ECO:0007669"/>
    <property type="project" value="InterPro"/>
</dbReference>
<keyword evidence="7 8" id="KW-0503">Monooxygenase</keyword>
<dbReference type="InterPro" id="IPR001128">
    <property type="entry name" value="Cyt_P450"/>
</dbReference>
<dbReference type="InterPro" id="IPR017972">
    <property type="entry name" value="Cyt_P450_CS"/>
</dbReference>
<dbReference type="PRINTS" id="PR00359">
    <property type="entry name" value="BP450"/>
</dbReference>
<evidence type="ECO:0000256" key="4">
    <source>
        <dbReference type="ARBA" id="ARBA00022723"/>
    </source>
</evidence>
<evidence type="ECO:0000256" key="5">
    <source>
        <dbReference type="ARBA" id="ARBA00023002"/>
    </source>
</evidence>
<dbReference type="Gene3D" id="1.10.630.10">
    <property type="entry name" value="Cytochrome P450"/>
    <property type="match status" value="1"/>
</dbReference>
<comment type="caution">
    <text evidence="9">The sequence shown here is derived from an EMBL/GenBank/DDBJ whole genome shotgun (WGS) entry which is preliminary data.</text>
</comment>
<protein>
    <submittedName>
        <fullName evidence="9">Cytochrome P450</fullName>
    </submittedName>
</protein>
<reference evidence="9 10" key="1">
    <citation type="submission" date="2018-07" db="EMBL/GenBank/DDBJ databases">
        <title>Genomic Encyclopedia of Type Strains, Phase IV (KMG-IV): sequencing the most valuable type-strain genomes for metagenomic binning, comparative biology and taxonomic classification.</title>
        <authorList>
            <person name="Goeker M."/>
        </authorList>
    </citation>
    <scope>NUCLEOTIDE SEQUENCE [LARGE SCALE GENOMIC DNA]</scope>
    <source>
        <strain evidence="9 10">DSM 44290</strain>
    </source>
</reference>
<keyword evidence="6 8" id="KW-0408">Iron</keyword>
<dbReference type="PANTHER" id="PTHR46696:SF4">
    <property type="entry name" value="BIOTIN BIOSYNTHESIS CYTOCHROME P450"/>
    <property type="match status" value="1"/>
</dbReference>
<evidence type="ECO:0000256" key="7">
    <source>
        <dbReference type="ARBA" id="ARBA00023033"/>
    </source>
</evidence>
<accession>A0A370HTN1</accession>
<keyword evidence="4 8" id="KW-0479">Metal-binding</keyword>
<evidence type="ECO:0000313" key="10">
    <source>
        <dbReference type="Proteomes" id="UP000254869"/>
    </source>
</evidence>
<dbReference type="STRING" id="1210086.GCA_001613105_06271"/>
<dbReference type="PROSITE" id="PS00086">
    <property type="entry name" value="CYTOCHROME_P450"/>
    <property type="match status" value="1"/>
</dbReference>
<dbReference type="RefSeq" id="WP_068005440.1">
    <property type="nucleotide sequence ID" value="NZ_QQBC01000016.1"/>
</dbReference>
<evidence type="ECO:0000256" key="1">
    <source>
        <dbReference type="ARBA" id="ARBA00001971"/>
    </source>
</evidence>
<dbReference type="GO" id="GO:0036199">
    <property type="term" value="F:cholest-4-en-3-one 26-monooxygenase activity"/>
    <property type="evidence" value="ECO:0007669"/>
    <property type="project" value="TreeGrafter"/>
</dbReference>